<dbReference type="InterPro" id="IPR020472">
    <property type="entry name" value="WD40_PAC1"/>
</dbReference>
<comment type="caution">
    <text evidence="4">The sequence shown here is derived from an EMBL/GenBank/DDBJ whole genome shotgun (WGS) entry which is preliminary data.</text>
</comment>
<evidence type="ECO:0000313" key="4">
    <source>
        <dbReference type="EMBL" id="KAL1498683.1"/>
    </source>
</evidence>
<reference evidence="4 5" key="1">
    <citation type="journal article" date="2024" name="Science">
        <title>Giant polyketide synthase enzymes in the biosynthesis of giant marine polyether toxins.</title>
        <authorList>
            <person name="Fallon T.R."/>
            <person name="Shende V.V."/>
            <person name="Wierzbicki I.H."/>
            <person name="Pendleton A.L."/>
            <person name="Watervoot N.F."/>
            <person name="Auber R.P."/>
            <person name="Gonzalez D.J."/>
            <person name="Wisecaver J.H."/>
            <person name="Moore B.S."/>
        </authorList>
    </citation>
    <scope>NUCLEOTIDE SEQUENCE [LARGE SCALE GENOMIC DNA]</scope>
    <source>
        <strain evidence="4 5">12B1</strain>
    </source>
</reference>
<dbReference type="PANTHER" id="PTHR19848">
    <property type="entry name" value="WD40 REPEAT PROTEIN"/>
    <property type="match status" value="1"/>
</dbReference>
<dbReference type="PANTHER" id="PTHR19848:SF8">
    <property type="entry name" value="F-BOX AND WD REPEAT DOMAIN CONTAINING 7"/>
    <property type="match status" value="1"/>
</dbReference>
<feature type="repeat" description="WD" evidence="3">
    <location>
        <begin position="449"/>
        <end position="483"/>
    </location>
</feature>
<dbReference type="EMBL" id="JBGBPQ010000027">
    <property type="protein sequence ID" value="KAL1498683.1"/>
    <property type="molecule type" value="Genomic_DNA"/>
</dbReference>
<feature type="repeat" description="WD" evidence="3">
    <location>
        <begin position="257"/>
        <end position="291"/>
    </location>
</feature>
<dbReference type="SMART" id="SM00320">
    <property type="entry name" value="WD40"/>
    <property type="match status" value="9"/>
</dbReference>
<feature type="repeat" description="WD" evidence="3">
    <location>
        <begin position="16"/>
        <end position="48"/>
    </location>
</feature>
<dbReference type="PROSITE" id="PS50294">
    <property type="entry name" value="WD_REPEATS_REGION"/>
    <property type="match status" value="3"/>
</dbReference>
<evidence type="ECO:0000256" key="2">
    <source>
        <dbReference type="ARBA" id="ARBA00022737"/>
    </source>
</evidence>
<dbReference type="AlphaFoldDB" id="A0AB34IG16"/>
<dbReference type="PRINTS" id="PR00320">
    <property type="entry name" value="GPROTEINBRPT"/>
</dbReference>
<evidence type="ECO:0000313" key="5">
    <source>
        <dbReference type="Proteomes" id="UP001515480"/>
    </source>
</evidence>
<feature type="repeat" description="WD" evidence="3">
    <location>
        <begin position="293"/>
        <end position="334"/>
    </location>
</feature>
<feature type="repeat" description="WD" evidence="3">
    <location>
        <begin position="401"/>
        <end position="436"/>
    </location>
</feature>
<dbReference type="InterPro" id="IPR019775">
    <property type="entry name" value="WD40_repeat_CS"/>
</dbReference>
<dbReference type="PROSITE" id="PS00678">
    <property type="entry name" value="WD_REPEATS_1"/>
    <property type="match status" value="3"/>
</dbReference>
<keyword evidence="1 3" id="KW-0853">WD repeat</keyword>
<dbReference type="Gene3D" id="2.130.10.10">
    <property type="entry name" value="YVTN repeat-like/Quinoprotein amine dehydrogenase"/>
    <property type="match status" value="4"/>
</dbReference>
<organism evidence="4 5">
    <name type="scientific">Prymnesium parvum</name>
    <name type="common">Toxic golden alga</name>
    <dbReference type="NCBI Taxonomy" id="97485"/>
    <lineage>
        <taxon>Eukaryota</taxon>
        <taxon>Haptista</taxon>
        <taxon>Haptophyta</taxon>
        <taxon>Prymnesiophyceae</taxon>
        <taxon>Prymnesiales</taxon>
        <taxon>Prymnesiaceae</taxon>
        <taxon>Prymnesium</taxon>
    </lineage>
</organism>
<feature type="repeat" description="WD" evidence="3">
    <location>
        <begin position="182"/>
        <end position="207"/>
    </location>
</feature>
<evidence type="ECO:0008006" key="6">
    <source>
        <dbReference type="Google" id="ProtNLM"/>
    </source>
</evidence>
<evidence type="ECO:0000256" key="1">
    <source>
        <dbReference type="ARBA" id="ARBA00022574"/>
    </source>
</evidence>
<dbReference type="InterPro" id="IPR015943">
    <property type="entry name" value="WD40/YVTN_repeat-like_dom_sf"/>
</dbReference>
<sequence>MAKVKVPQLAELRRVEDAHALEVTALHFSADGSRIVSVSRAPSVLLWDGAHAPLGKRSRRLLIRCFACAAHTLELLASAKEKELGPLTTARFSPTDKATLAIGGALGAVRLLDSRVCHDGVAAKTLETRAQTKKLDPLGISAVRFSPSGAAVVACGCSGTLLALHSGTLAELHAATVAGTWIFSIAFTSDGSTLLSSSEDHCLRLWDAARITPRLERKGAHESSIRSACFSADDSRVVSASSLEPLLMTSRSSIGWVTQVLFAPDGTKVISISDDHSLKCWDAETMAIQTSNPRAHASGVTAMDCAPNGSTVVSGSTDKSIKLWDLATLKLVREQRVGFTISAWCFSPDQTLVACAHRGTLRVCAAGASAAIPTSPPFPRVSTYGGGGVDAADLNVLREVCDAHKDGIKLVCFSPDAKKIASSSEDCSVKVWDADTLVELAGRRNTHQSSAEQLGIVSMQFSLDSSQVITVGSDLKLRVWDLSITIASSRRNTATQPVQHASS</sequence>
<gene>
    <name evidence="4" type="ORF">AB1Y20_013995</name>
</gene>
<keyword evidence="2" id="KW-0677">Repeat</keyword>
<proteinExistence type="predicted"/>
<protein>
    <recommendedName>
        <fullName evidence="6">Guanine nucleotide-binding protein subunit beta-like protein</fullName>
    </recommendedName>
</protein>
<dbReference type="Pfam" id="PF00400">
    <property type="entry name" value="WD40"/>
    <property type="match status" value="6"/>
</dbReference>
<dbReference type="Proteomes" id="UP001515480">
    <property type="component" value="Unassembled WGS sequence"/>
</dbReference>
<evidence type="ECO:0000256" key="3">
    <source>
        <dbReference type="PROSITE-ProRule" id="PRU00221"/>
    </source>
</evidence>
<dbReference type="InterPro" id="IPR001680">
    <property type="entry name" value="WD40_rpt"/>
</dbReference>
<dbReference type="InterPro" id="IPR036322">
    <property type="entry name" value="WD40_repeat_dom_sf"/>
</dbReference>
<accession>A0AB34IG16</accession>
<name>A0AB34IG16_PRYPA</name>
<dbReference type="SUPFAM" id="SSF50978">
    <property type="entry name" value="WD40 repeat-like"/>
    <property type="match status" value="1"/>
</dbReference>
<dbReference type="PROSITE" id="PS50082">
    <property type="entry name" value="WD_REPEATS_2"/>
    <property type="match status" value="6"/>
</dbReference>
<keyword evidence="5" id="KW-1185">Reference proteome</keyword>